<gene>
    <name evidence="3" type="ordered locus">STH1268</name>
</gene>
<name>Q67PZ0_SYMTH</name>
<evidence type="ECO:0000313" key="4">
    <source>
        <dbReference type="Proteomes" id="UP000000417"/>
    </source>
</evidence>
<evidence type="ECO:0008006" key="5">
    <source>
        <dbReference type="Google" id="ProtNLM"/>
    </source>
</evidence>
<dbReference type="Pfam" id="PF07833">
    <property type="entry name" value="Cu_amine_oxidN1"/>
    <property type="match status" value="1"/>
</dbReference>
<feature type="domain" description="DUF4015" evidence="2">
    <location>
        <begin position="78"/>
        <end position="388"/>
    </location>
</feature>
<dbReference type="SUPFAM" id="SSF55383">
    <property type="entry name" value="Copper amine oxidase, domain N"/>
    <property type="match status" value="1"/>
</dbReference>
<dbReference type="InterPro" id="IPR036582">
    <property type="entry name" value="Mao_N_sf"/>
</dbReference>
<sequence>MEGCKGCTRAVLPGRGGTTSSKGGVRRMRRTSLTRRLSALLACFLLALSVPPAPAGAADPPSPAPVAPLIPAASEVKGVYLTAWNAGDPAFLDGILDLIARTELYAVVVDVKDDSGRVAIATDEATATQAGAVRAFLRDPKAFTADLHRRGIYAIARIVAFKDPIVAPARPDWAVRHASGGIWRDWNGVAWLNPYNREAWDYVIRIARAAAEAGFDEIQFDYVRFPTDGDLSATRYPGSDGRDYAAAVADFLAHAREELAPYGVLVSADVFGLVTSARDDMGIGQRLEEIAGAVDYVSPMLYPSHYERGNLGLSNPNAMPYETVHRALSDARDRILAAGLDSRTAVRPWLQDFSMGYPYGPDEVRAQIRATYDAGYSSWLLWNAANRYTAAALQAGDTAPPRSLPPSEVGEAVTVVLNGRTVTFTDVAPFVARSTGRTLVPLRDLAAALGGRVDWDAATGTARITLGSRTIAVTPGSAEAQVDGQPVVLSQPAVLWQGRTLVPLRFVSQAFGAQVDWDGAARRVLIRTTP</sequence>
<dbReference type="HOGENOM" id="CLU_513788_0_0_9"/>
<dbReference type="eggNOG" id="COG1306">
    <property type="taxonomic scope" value="Bacteria"/>
</dbReference>
<dbReference type="Pfam" id="PF13200">
    <property type="entry name" value="DUF4015"/>
    <property type="match status" value="1"/>
</dbReference>
<dbReference type="Gene3D" id="3.30.457.10">
    <property type="entry name" value="Copper amine oxidase-like, N-terminal domain"/>
    <property type="match status" value="1"/>
</dbReference>
<dbReference type="AlphaFoldDB" id="Q67PZ0"/>
<dbReference type="KEGG" id="sth:STH1268"/>
<keyword evidence="4" id="KW-1185">Reference proteome</keyword>
<evidence type="ECO:0000259" key="2">
    <source>
        <dbReference type="Pfam" id="PF13200"/>
    </source>
</evidence>
<dbReference type="InterPro" id="IPR012854">
    <property type="entry name" value="Cu_amine_oxidase-like_N"/>
</dbReference>
<feature type="domain" description="Copper amine oxidase-like N-terminal" evidence="1">
    <location>
        <begin position="416"/>
        <end position="526"/>
    </location>
</feature>
<evidence type="ECO:0000259" key="1">
    <source>
        <dbReference type="Pfam" id="PF07833"/>
    </source>
</evidence>
<protein>
    <recommendedName>
        <fullName evidence="5">DUF4015 domain-containing protein</fullName>
    </recommendedName>
</protein>
<accession>Q67PZ0</accession>
<dbReference type="InterPro" id="IPR025275">
    <property type="entry name" value="DUF4015"/>
</dbReference>
<evidence type="ECO:0000313" key="3">
    <source>
        <dbReference type="EMBL" id="BAD40253.1"/>
    </source>
</evidence>
<reference evidence="3 4" key="1">
    <citation type="journal article" date="2004" name="Nucleic Acids Res.">
        <title>Genome sequence of Symbiobacterium thermophilum, an uncultivable bacterium that depends on microbial commensalism.</title>
        <authorList>
            <person name="Ueda K."/>
            <person name="Yamashita A."/>
            <person name="Ishikawa J."/>
            <person name="Shimada M."/>
            <person name="Watsuji T."/>
            <person name="Morimura K."/>
            <person name="Ikeda H."/>
            <person name="Hattori M."/>
            <person name="Beppu T."/>
        </authorList>
    </citation>
    <scope>NUCLEOTIDE SEQUENCE [LARGE SCALE GENOMIC DNA]</scope>
    <source>
        <strain evidence="4">T / IAM 14863</strain>
    </source>
</reference>
<dbReference type="Proteomes" id="UP000000417">
    <property type="component" value="Chromosome"/>
</dbReference>
<dbReference type="STRING" id="292459.STH1268"/>
<proteinExistence type="predicted"/>
<dbReference type="Gene3D" id="3.20.20.80">
    <property type="entry name" value="Glycosidases"/>
    <property type="match status" value="1"/>
</dbReference>
<dbReference type="InterPro" id="IPR017853">
    <property type="entry name" value="GH"/>
</dbReference>
<dbReference type="EMBL" id="AP006840">
    <property type="protein sequence ID" value="BAD40253.1"/>
    <property type="molecule type" value="Genomic_DNA"/>
</dbReference>
<organism evidence="3 4">
    <name type="scientific">Symbiobacterium thermophilum (strain DSM 24528 / JCM 14929 / IAM 14863 / T)</name>
    <dbReference type="NCBI Taxonomy" id="292459"/>
    <lineage>
        <taxon>Bacteria</taxon>
        <taxon>Bacillati</taxon>
        <taxon>Bacillota</taxon>
        <taxon>Clostridia</taxon>
        <taxon>Eubacteriales</taxon>
        <taxon>Symbiobacteriaceae</taxon>
        <taxon>Symbiobacterium</taxon>
    </lineage>
</organism>
<dbReference type="SUPFAM" id="SSF51445">
    <property type="entry name" value="(Trans)glycosidases"/>
    <property type="match status" value="1"/>
</dbReference>